<name>A0AAE2VCE6_9BACT</name>
<dbReference type="RefSeq" id="WP_309489517.1">
    <property type="nucleotide sequence ID" value="NZ_JAENIG010000004.1"/>
</dbReference>
<dbReference type="InterPro" id="IPR034122">
    <property type="entry name" value="Retropepsin-like_bacterial"/>
</dbReference>
<dbReference type="AlphaFoldDB" id="A0AAE2VCE6"/>
<protein>
    <submittedName>
        <fullName evidence="4">Aspartyl protease family protein</fullName>
    </submittedName>
</protein>
<feature type="domain" description="Peptidase A2" evidence="3">
    <location>
        <begin position="348"/>
        <end position="431"/>
    </location>
</feature>
<dbReference type="Gene3D" id="2.30.30.700">
    <property type="entry name" value="SLA1 homology domain 1"/>
    <property type="match status" value="1"/>
</dbReference>
<dbReference type="Pfam" id="PF13650">
    <property type="entry name" value="Asp_protease_2"/>
    <property type="match status" value="2"/>
</dbReference>
<keyword evidence="1" id="KW-0378">Hydrolase</keyword>
<proteinExistence type="predicted"/>
<dbReference type="Proteomes" id="UP000634206">
    <property type="component" value="Unassembled WGS sequence"/>
</dbReference>
<dbReference type="GO" id="GO:0004190">
    <property type="term" value="F:aspartic-type endopeptidase activity"/>
    <property type="evidence" value="ECO:0007669"/>
    <property type="project" value="InterPro"/>
</dbReference>
<dbReference type="CDD" id="cd05483">
    <property type="entry name" value="retropepsin_like_bacteria"/>
    <property type="match status" value="2"/>
</dbReference>
<gene>
    <name evidence="4" type="ORF">JIN83_08035</name>
</gene>
<evidence type="ECO:0000313" key="5">
    <source>
        <dbReference type="Proteomes" id="UP000634206"/>
    </source>
</evidence>
<accession>A0AAE2VCE6</accession>
<keyword evidence="4" id="KW-0645">Protease</keyword>
<keyword evidence="5" id="KW-1185">Reference proteome</keyword>
<feature type="chain" id="PRO_5041992026" evidence="2">
    <location>
        <begin position="21"/>
        <end position="451"/>
    </location>
</feature>
<evidence type="ECO:0000259" key="3">
    <source>
        <dbReference type="PROSITE" id="PS50175"/>
    </source>
</evidence>
<reference evidence="4" key="1">
    <citation type="submission" date="2021-01" db="EMBL/GenBank/DDBJ databases">
        <title>Modified the classification status of verrucomicrobia.</title>
        <authorList>
            <person name="Feng X."/>
        </authorList>
    </citation>
    <scope>NUCLEOTIDE SEQUENCE</scope>
    <source>
        <strain evidence="4">5K15</strain>
    </source>
</reference>
<evidence type="ECO:0000256" key="1">
    <source>
        <dbReference type="ARBA" id="ARBA00022801"/>
    </source>
</evidence>
<evidence type="ECO:0000256" key="2">
    <source>
        <dbReference type="SAM" id="SignalP"/>
    </source>
</evidence>
<evidence type="ECO:0000313" key="4">
    <source>
        <dbReference type="EMBL" id="MBK1854906.1"/>
    </source>
</evidence>
<feature type="signal peptide" evidence="2">
    <location>
        <begin position="1"/>
        <end position="20"/>
    </location>
</feature>
<sequence>MKLTTLIAAACLFLPFTATAKEGIEYRKFTATNGNSISAVIVDKNETAVVFLLENGKRATVPLTTLSEDDRSYVKSWNKAKAVFLRECRSLSVGELLTLRGYEAIPIKLEGNTMMVQLEINGKPAKMVLDTGAGSSLLHTGACKRVGAALGPFDYKVYGVSGEAPAALAQVDEFKVGEAVFKDRQIMATDMAKDMAPGAKVRDDGLLGAEVLSDLEAVITYRERKLFIRPDRSDVNETEGDTSEDALSFRIFKTKRGKIYRGLIASKTSTVATIAQQNGKNVQVPISLLSPEDAAYVISWTEARATFLRHCRSLTINELLELRQYLSFEYERRGNHIFVDGKLNDNDVTWMIDTGADNSLLHIDAAKEHGAKVGSMTKEVWGVGGKAPAAATDVDSVSLGKAVFRKRKILATDLDRFDSGLDYVGLFGADFLRETYAVITYKEKRIFLKQE</sequence>
<keyword evidence="2" id="KW-0732">Signal</keyword>
<dbReference type="InterPro" id="IPR021109">
    <property type="entry name" value="Peptidase_aspartic_dom_sf"/>
</dbReference>
<dbReference type="GO" id="GO:0006508">
    <property type="term" value="P:proteolysis"/>
    <property type="evidence" value="ECO:0007669"/>
    <property type="project" value="UniProtKB-KW"/>
</dbReference>
<dbReference type="PROSITE" id="PS50175">
    <property type="entry name" value="ASP_PROT_RETROV"/>
    <property type="match status" value="1"/>
</dbReference>
<dbReference type="SUPFAM" id="SSF50630">
    <property type="entry name" value="Acid proteases"/>
    <property type="match status" value="2"/>
</dbReference>
<dbReference type="Gene3D" id="2.40.70.10">
    <property type="entry name" value="Acid Proteases"/>
    <property type="match status" value="2"/>
</dbReference>
<comment type="caution">
    <text evidence="4">The sequence shown here is derived from an EMBL/GenBank/DDBJ whole genome shotgun (WGS) entry which is preliminary data.</text>
</comment>
<dbReference type="InterPro" id="IPR001995">
    <property type="entry name" value="Peptidase_A2_cat"/>
</dbReference>
<organism evidence="4 5">
    <name type="scientific">Oceaniferula flava</name>
    <dbReference type="NCBI Taxonomy" id="2800421"/>
    <lineage>
        <taxon>Bacteria</taxon>
        <taxon>Pseudomonadati</taxon>
        <taxon>Verrucomicrobiota</taxon>
        <taxon>Verrucomicrobiia</taxon>
        <taxon>Verrucomicrobiales</taxon>
        <taxon>Verrucomicrobiaceae</taxon>
        <taxon>Oceaniferula</taxon>
    </lineage>
</organism>
<dbReference type="EMBL" id="JAENIG010000004">
    <property type="protein sequence ID" value="MBK1854906.1"/>
    <property type="molecule type" value="Genomic_DNA"/>
</dbReference>